<dbReference type="OrthoDB" id="128754at2759"/>
<proteinExistence type="predicted"/>
<evidence type="ECO:0000313" key="2">
    <source>
        <dbReference type="Proteomes" id="UP000694044"/>
    </source>
</evidence>
<name>A0A8T1VLZ3_9STRA</name>
<evidence type="ECO:0000313" key="1">
    <source>
        <dbReference type="EMBL" id="KAG7381228.1"/>
    </source>
</evidence>
<sequence length="201" mass="21907">MSGRTKISGKLRVAPHANPTLPTPRPLLIVSLLVRSKYPDAESTSVVTSISSFLDTSVELTLYKACKVGSVKLLQHIWDSCTPPGNALPISQCVGSLWSLRRFLRTEPHYQQFQFTESLSAAVEQKNIEMVKWLVAHFAGCKVVSDALRGAAEAGELRLLREILDDVSKASTGVVVETGSRSGRTWKRCVVAVGTQTRSGL</sequence>
<dbReference type="EMBL" id="JAGDFM010000255">
    <property type="protein sequence ID" value="KAG7381228.1"/>
    <property type="molecule type" value="Genomic_DNA"/>
</dbReference>
<dbReference type="AlphaFoldDB" id="A0A8T1VLZ3"/>
<protein>
    <submittedName>
        <fullName evidence="1">DNA excision repair protein ERCC-6</fullName>
    </submittedName>
</protein>
<keyword evidence="2" id="KW-1185">Reference proteome</keyword>
<organism evidence="1 2">
    <name type="scientific">Phytophthora pseudosyringae</name>
    <dbReference type="NCBI Taxonomy" id="221518"/>
    <lineage>
        <taxon>Eukaryota</taxon>
        <taxon>Sar</taxon>
        <taxon>Stramenopiles</taxon>
        <taxon>Oomycota</taxon>
        <taxon>Peronosporomycetes</taxon>
        <taxon>Peronosporales</taxon>
        <taxon>Peronosporaceae</taxon>
        <taxon>Phytophthora</taxon>
    </lineage>
</organism>
<gene>
    <name evidence="1" type="primary">ERCC6_3</name>
    <name evidence="1" type="ORF">PHYPSEUDO_006272</name>
</gene>
<comment type="caution">
    <text evidence="1">The sequence shown here is derived from an EMBL/GenBank/DDBJ whole genome shotgun (WGS) entry which is preliminary data.</text>
</comment>
<dbReference type="Proteomes" id="UP000694044">
    <property type="component" value="Unassembled WGS sequence"/>
</dbReference>
<accession>A0A8T1VLZ3</accession>
<reference evidence="1" key="1">
    <citation type="submission" date="2021-02" db="EMBL/GenBank/DDBJ databases">
        <authorList>
            <person name="Palmer J.M."/>
        </authorList>
    </citation>
    <scope>NUCLEOTIDE SEQUENCE</scope>
    <source>
        <strain evidence="1">SCRP734</strain>
    </source>
</reference>